<dbReference type="SMART" id="SM00091">
    <property type="entry name" value="PAS"/>
    <property type="match status" value="1"/>
</dbReference>
<dbReference type="InterPro" id="IPR035965">
    <property type="entry name" value="PAS-like_dom_sf"/>
</dbReference>
<proteinExistence type="predicted"/>
<dbReference type="EMBL" id="BART01033920">
    <property type="protein sequence ID" value="GAH12533.1"/>
    <property type="molecule type" value="Genomic_DNA"/>
</dbReference>
<keyword evidence="1" id="KW-1133">Transmembrane helix</keyword>
<evidence type="ECO:0000259" key="2">
    <source>
        <dbReference type="PROSITE" id="PS50112"/>
    </source>
</evidence>
<dbReference type="AlphaFoldDB" id="X1EV88"/>
<dbReference type="SUPFAM" id="SSF55785">
    <property type="entry name" value="PYP-like sensor domain (PAS domain)"/>
    <property type="match status" value="1"/>
</dbReference>
<sequence length="222" mass="24276">MFNLPDKLTGLFTPPVFEDKEKKRVAGRLNIILLCGLGLVAAAGIVNVATSPRPLPHFITACALLGGLSVHLRLYHKGYIRLVRLLFPITGWVMITLLVLFSGGINSPNIIGYISLILVVGLIFGMRNGTGATVTMYEGVLLINPDGRIVQANPTAERILGRKRSEIEGRSYVSPEWEILRPDGTPMPPEEMAGPRAMKEKRPVNDVVMGVRRPDGSIGWIN</sequence>
<protein>
    <recommendedName>
        <fullName evidence="2">PAS domain-containing protein</fullName>
    </recommendedName>
</protein>
<organism evidence="3">
    <name type="scientific">marine sediment metagenome</name>
    <dbReference type="NCBI Taxonomy" id="412755"/>
    <lineage>
        <taxon>unclassified sequences</taxon>
        <taxon>metagenomes</taxon>
        <taxon>ecological metagenomes</taxon>
    </lineage>
</organism>
<dbReference type="CDD" id="cd00130">
    <property type="entry name" value="PAS"/>
    <property type="match status" value="1"/>
</dbReference>
<keyword evidence="1" id="KW-0472">Membrane</keyword>
<feature type="transmembrane region" description="Helical" evidence="1">
    <location>
        <begin position="55"/>
        <end position="75"/>
    </location>
</feature>
<feature type="domain" description="PAS" evidence="2">
    <location>
        <begin position="135"/>
        <end position="183"/>
    </location>
</feature>
<dbReference type="NCBIfam" id="TIGR00229">
    <property type="entry name" value="sensory_box"/>
    <property type="match status" value="1"/>
</dbReference>
<evidence type="ECO:0000313" key="3">
    <source>
        <dbReference type="EMBL" id="GAH12533.1"/>
    </source>
</evidence>
<dbReference type="Gene3D" id="3.30.450.20">
    <property type="entry name" value="PAS domain"/>
    <property type="match status" value="1"/>
</dbReference>
<dbReference type="Pfam" id="PF13426">
    <property type="entry name" value="PAS_9"/>
    <property type="match status" value="1"/>
</dbReference>
<comment type="caution">
    <text evidence="3">The sequence shown here is derived from an EMBL/GenBank/DDBJ whole genome shotgun (WGS) entry which is preliminary data.</text>
</comment>
<feature type="transmembrane region" description="Helical" evidence="1">
    <location>
        <begin position="82"/>
        <end position="104"/>
    </location>
</feature>
<evidence type="ECO:0000256" key="1">
    <source>
        <dbReference type="SAM" id="Phobius"/>
    </source>
</evidence>
<keyword evidence="1" id="KW-0812">Transmembrane</keyword>
<reference evidence="3" key="1">
    <citation type="journal article" date="2014" name="Front. Microbiol.">
        <title>High frequency of phylogenetically diverse reductive dehalogenase-homologous genes in deep subseafloor sedimentary metagenomes.</title>
        <authorList>
            <person name="Kawai M."/>
            <person name="Futagami T."/>
            <person name="Toyoda A."/>
            <person name="Takaki Y."/>
            <person name="Nishi S."/>
            <person name="Hori S."/>
            <person name="Arai W."/>
            <person name="Tsubouchi T."/>
            <person name="Morono Y."/>
            <person name="Uchiyama I."/>
            <person name="Ito T."/>
            <person name="Fujiyama A."/>
            <person name="Inagaki F."/>
            <person name="Takami H."/>
        </authorList>
    </citation>
    <scope>NUCLEOTIDE SEQUENCE</scope>
    <source>
        <strain evidence="3">Expedition CK06-06</strain>
    </source>
</reference>
<dbReference type="InterPro" id="IPR000014">
    <property type="entry name" value="PAS"/>
</dbReference>
<accession>X1EV88</accession>
<gene>
    <name evidence="3" type="ORF">S01H4_58128</name>
</gene>
<feature type="transmembrane region" description="Helical" evidence="1">
    <location>
        <begin position="110"/>
        <end position="126"/>
    </location>
</feature>
<feature type="non-terminal residue" evidence="3">
    <location>
        <position position="222"/>
    </location>
</feature>
<dbReference type="PROSITE" id="PS50112">
    <property type="entry name" value="PAS"/>
    <property type="match status" value="1"/>
</dbReference>
<name>X1EV88_9ZZZZ</name>
<feature type="transmembrane region" description="Helical" evidence="1">
    <location>
        <begin position="29"/>
        <end position="49"/>
    </location>
</feature>